<dbReference type="PANTHER" id="PTHR12509">
    <property type="entry name" value="SPERMATOGENESIS-ASSOCIATED 4-RELATED"/>
    <property type="match status" value="1"/>
</dbReference>
<keyword evidence="2" id="KW-1133">Transmembrane helix</keyword>
<name>A0A397EGF3_APHAT</name>
<dbReference type="Pfam" id="PF06294">
    <property type="entry name" value="CH_2"/>
    <property type="match status" value="1"/>
</dbReference>
<dbReference type="GO" id="GO:0008017">
    <property type="term" value="F:microtubule binding"/>
    <property type="evidence" value="ECO:0007669"/>
    <property type="project" value="TreeGrafter"/>
</dbReference>
<feature type="region of interest" description="Disordered" evidence="1">
    <location>
        <begin position="162"/>
        <end position="187"/>
    </location>
</feature>
<feature type="transmembrane region" description="Helical" evidence="2">
    <location>
        <begin position="886"/>
        <end position="906"/>
    </location>
</feature>
<dbReference type="VEuPathDB" id="FungiDB:H257_01675"/>
<feature type="transmembrane region" description="Helical" evidence="2">
    <location>
        <begin position="742"/>
        <end position="761"/>
    </location>
</feature>
<feature type="transmembrane region" description="Helical" evidence="2">
    <location>
        <begin position="1032"/>
        <end position="1056"/>
    </location>
</feature>
<dbReference type="GO" id="GO:0051493">
    <property type="term" value="P:regulation of cytoskeleton organization"/>
    <property type="evidence" value="ECO:0007669"/>
    <property type="project" value="TreeGrafter"/>
</dbReference>
<organism evidence="4 5">
    <name type="scientific">Aphanomyces astaci</name>
    <name type="common">Crayfish plague agent</name>
    <dbReference type="NCBI Taxonomy" id="112090"/>
    <lineage>
        <taxon>Eukaryota</taxon>
        <taxon>Sar</taxon>
        <taxon>Stramenopiles</taxon>
        <taxon>Oomycota</taxon>
        <taxon>Saprolegniomycetes</taxon>
        <taxon>Saprolegniales</taxon>
        <taxon>Verrucalvaceae</taxon>
        <taxon>Aphanomyces</taxon>
    </lineage>
</organism>
<dbReference type="AlphaFoldDB" id="A0A397EGF3"/>
<dbReference type="VEuPathDB" id="FungiDB:H257_19223"/>
<dbReference type="GO" id="GO:0005930">
    <property type="term" value="C:axoneme"/>
    <property type="evidence" value="ECO:0007669"/>
    <property type="project" value="TreeGrafter"/>
</dbReference>
<feature type="transmembrane region" description="Helical" evidence="2">
    <location>
        <begin position="706"/>
        <end position="722"/>
    </location>
</feature>
<reference evidence="4 5" key="1">
    <citation type="submission" date="2018-08" db="EMBL/GenBank/DDBJ databases">
        <title>Aphanomyces genome sequencing and annotation.</title>
        <authorList>
            <person name="Minardi D."/>
            <person name="Oidtmann B."/>
            <person name="Van Der Giezen M."/>
            <person name="Studholme D.J."/>
        </authorList>
    </citation>
    <scope>NUCLEOTIDE SEQUENCE [LARGE SCALE GENOMIC DNA]</scope>
    <source>
        <strain evidence="4 5">SA</strain>
    </source>
</reference>
<proteinExistence type="predicted"/>
<keyword evidence="2" id="KW-0812">Transmembrane</keyword>
<feature type="transmembrane region" description="Helical" evidence="2">
    <location>
        <begin position="1068"/>
        <end position="1086"/>
    </location>
</feature>
<accession>A0A397EGF3</accession>
<evidence type="ECO:0000313" key="4">
    <source>
        <dbReference type="EMBL" id="RHY78736.1"/>
    </source>
</evidence>
<evidence type="ECO:0000256" key="1">
    <source>
        <dbReference type="SAM" id="MobiDB-lite"/>
    </source>
</evidence>
<gene>
    <name evidence="4" type="ORF">DYB38_007142</name>
</gene>
<sequence>MLNQRRNDDVCVSRDFSNGFLIAEILSRYYDKDISMHSFDNGIGLKVKKDNWDQLLKFMQKIPDFDPVGGKSSADGVMHCENGAAVTYLGKLYQCLTKRELQTVQPRPVEEDIPPYAKPTGSTLIREKMRGPDFAETSDELQIGQKARTVNARHEETLQVERLTDGGGPTSSSEPAKMVRPRKQKLVGEESPVCTHAVVKEVQIKTIDDKNFNLAQLRAMREANASMLPSSGQAEFGYGVDQLDLDGIPDKAGSVKRRVSDLLNEYISRKLTGTAVLSQMDGRKDRFEGFLDALWTGGIINDHDAAGVLEQVVDPGGVLTGALMESPKDFAKVIKRLREALPVMEVFIDCISLLLGLETELDDTLADLYYYYCCMGLDLPNEKLRAACLSMLPRFLAWQPALTVDLVLRVSAFSTCYAWWEVKAQLIIVASAVLTHLATQPPCDQLDYALTILQREVTPHVPVSLRRLGIAHMGKLLWHFQELVLQEAVSIPNEEFVGTLPLQGSGALYHLPVVRTVWDSSAIAKQVYLDCNDASTDEDAHHRHHPQSMTILQVCFDQIAREQAPEHVNELFAWTQSMIVAGLDHDHSCELGVAILSTVAFYSSPSINVLDSPAMDHALARLCANDREASHRVDIVAQVRRQEYGPDLASEVGVAVTAATTSSVGLLLVLAVGFAGVLEALVLWLLRSLAQSPKYVALVHKLTRQLAVVGLVYLLVKCAVLTERRQLRKEFIHDAFDAANMLLLVASLSMAVQAIVVIVLLRVATTEMDGLGLLWSFEVVDEIQLAKSRPTWLFVRNWHATRVKLKLVDAFFRHVYGLPPMFGFAKHVRGIQEQLTFELFDMGFGAWVVLLALFYTFFSITGELEAAYDLPPKQTTTIPLFSSRGRVFVCFSSSLMALATVFYIVMTWSYSRLVHHAKLHALVPSMDPPSQEGDGEKKTSSSIWDAIASFATKEGTVTQLGPLEALSRMQAVGERLEASLPTISPHDRTSHWAWRDEHPLTPLCRQTSLEQNVSTQIDCISLPIISYQSCRVLLQVILLVNGLGYAYFATTVLPFAPLDTIEETVQSIAAILPLVLVTVVLAPRLIRSLAL</sequence>
<dbReference type="InterPro" id="IPR010441">
    <property type="entry name" value="CH_2"/>
</dbReference>
<dbReference type="Gene3D" id="1.10.418.10">
    <property type="entry name" value="Calponin-like domain"/>
    <property type="match status" value="1"/>
</dbReference>
<feature type="non-terminal residue" evidence="4">
    <location>
        <position position="1091"/>
    </location>
</feature>
<evidence type="ECO:0000256" key="2">
    <source>
        <dbReference type="SAM" id="Phobius"/>
    </source>
</evidence>
<dbReference type="EMBL" id="QUTC01000248">
    <property type="protein sequence ID" value="RHY78736.1"/>
    <property type="molecule type" value="Genomic_DNA"/>
</dbReference>
<dbReference type="PANTHER" id="PTHR12509:SF8">
    <property type="entry name" value="SPERMATOGENESIS-ASSOCIATED PROTEIN 4"/>
    <property type="match status" value="1"/>
</dbReference>
<feature type="transmembrane region" description="Helical" evidence="2">
    <location>
        <begin position="664"/>
        <end position="686"/>
    </location>
</feature>
<comment type="caution">
    <text evidence="4">The sequence shown here is derived from an EMBL/GenBank/DDBJ whole genome shotgun (WGS) entry which is preliminary data.</text>
</comment>
<dbReference type="Proteomes" id="UP000265716">
    <property type="component" value="Unassembled WGS sequence"/>
</dbReference>
<dbReference type="InterPro" id="IPR052111">
    <property type="entry name" value="Spermatogenesis_Ciliary_MAP"/>
</dbReference>
<feature type="transmembrane region" description="Helical" evidence="2">
    <location>
        <begin position="839"/>
        <end position="858"/>
    </location>
</feature>
<dbReference type="InterPro" id="IPR036872">
    <property type="entry name" value="CH_dom_sf"/>
</dbReference>
<evidence type="ECO:0000259" key="3">
    <source>
        <dbReference type="Pfam" id="PF06294"/>
    </source>
</evidence>
<evidence type="ECO:0000313" key="5">
    <source>
        <dbReference type="Proteomes" id="UP000265716"/>
    </source>
</evidence>
<protein>
    <recommendedName>
        <fullName evidence="3">CH-like domain-containing protein</fullName>
    </recommendedName>
</protein>
<feature type="domain" description="CH-like" evidence="3">
    <location>
        <begin position="11"/>
        <end position="94"/>
    </location>
</feature>
<keyword evidence="2" id="KW-0472">Membrane</keyword>